<feature type="compositionally biased region" description="Basic residues" evidence="1">
    <location>
        <begin position="12"/>
        <end position="28"/>
    </location>
</feature>
<reference evidence="3" key="3">
    <citation type="submission" date="2020-12" db="UniProtKB">
        <authorList>
            <consortium name="EnsemblPlants"/>
        </authorList>
    </citation>
    <scope>IDENTIFICATION</scope>
</reference>
<keyword evidence="4" id="KW-1185">Reference proteome</keyword>
<dbReference type="AlphaFoldDB" id="A0A2K1IIS3"/>
<evidence type="ECO:0000256" key="1">
    <source>
        <dbReference type="SAM" id="MobiDB-lite"/>
    </source>
</evidence>
<dbReference type="Gramene" id="Pp3c23_10230V3.1">
    <property type="protein sequence ID" value="Pp3c23_10230V3.1"/>
    <property type="gene ID" value="Pp3c23_10230"/>
</dbReference>
<name>A0A2K1IIS3_PHYPA</name>
<feature type="compositionally biased region" description="Polar residues" evidence="1">
    <location>
        <begin position="1"/>
        <end position="11"/>
    </location>
</feature>
<dbReference type="EMBL" id="ABEU02000023">
    <property type="protein sequence ID" value="PNR29174.1"/>
    <property type="molecule type" value="Genomic_DNA"/>
</dbReference>
<organism evidence="2">
    <name type="scientific">Physcomitrium patens</name>
    <name type="common">Spreading-leaved earth moss</name>
    <name type="synonym">Physcomitrella patens</name>
    <dbReference type="NCBI Taxonomy" id="3218"/>
    <lineage>
        <taxon>Eukaryota</taxon>
        <taxon>Viridiplantae</taxon>
        <taxon>Streptophyta</taxon>
        <taxon>Embryophyta</taxon>
        <taxon>Bryophyta</taxon>
        <taxon>Bryophytina</taxon>
        <taxon>Bryopsida</taxon>
        <taxon>Funariidae</taxon>
        <taxon>Funariales</taxon>
        <taxon>Funariaceae</taxon>
        <taxon>Physcomitrium</taxon>
    </lineage>
</organism>
<feature type="region of interest" description="Disordered" evidence="1">
    <location>
        <begin position="1"/>
        <end position="28"/>
    </location>
</feature>
<protein>
    <submittedName>
        <fullName evidence="2 3">Uncharacterized protein</fullName>
    </submittedName>
</protein>
<dbReference type="EnsemblPlants" id="Pp3c23_10230V3.1">
    <property type="protein sequence ID" value="Pp3c23_10230V3.1"/>
    <property type="gene ID" value="Pp3c23_10230"/>
</dbReference>
<dbReference type="Proteomes" id="UP000006727">
    <property type="component" value="Chromosome 23"/>
</dbReference>
<reference evidence="2 4" key="1">
    <citation type="journal article" date="2008" name="Science">
        <title>The Physcomitrella genome reveals evolutionary insights into the conquest of land by plants.</title>
        <authorList>
            <person name="Rensing S."/>
            <person name="Lang D."/>
            <person name="Zimmer A."/>
            <person name="Terry A."/>
            <person name="Salamov A."/>
            <person name="Shapiro H."/>
            <person name="Nishiyama T."/>
            <person name="Perroud P.-F."/>
            <person name="Lindquist E."/>
            <person name="Kamisugi Y."/>
            <person name="Tanahashi T."/>
            <person name="Sakakibara K."/>
            <person name="Fujita T."/>
            <person name="Oishi K."/>
            <person name="Shin-I T."/>
            <person name="Kuroki Y."/>
            <person name="Toyoda A."/>
            <person name="Suzuki Y."/>
            <person name="Hashimoto A."/>
            <person name="Yamaguchi K."/>
            <person name="Sugano A."/>
            <person name="Kohara Y."/>
            <person name="Fujiyama A."/>
            <person name="Anterola A."/>
            <person name="Aoki S."/>
            <person name="Ashton N."/>
            <person name="Barbazuk W.B."/>
            <person name="Barker E."/>
            <person name="Bennetzen J."/>
            <person name="Bezanilla M."/>
            <person name="Blankenship R."/>
            <person name="Cho S.H."/>
            <person name="Dutcher S."/>
            <person name="Estelle M."/>
            <person name="Fawcett J.A."/>
            <person name="Gundlach H."/>
            <person name="Hanada K."/>
            <person name="Heyl A."/>
            <person name="Hicks K.A."/>
            <person name="Hugh J."/>
            <person name="Lohr M."/>
            <person name="Mayer K."/>
            <person name="Melkozernov A."/>
            <person name="Murata T."/>
            <person name="Nelson D."/>
            <person name="Pils B."/>
            <person name="Prigge M."/>
            <person name="Reiss B."/>
            <person name="Renner T."/>
            <person name="Rombauts S."/>
            <person name="Rushton P."/>
            <person name="Sanderfoot A."/>
            <person name="Schween G."/>
            <person name="Shiu S.-H."/>
            <person name="Stueber K."/>
            <person name="Theodoulou F.L."/>
            <person name="Tu H."/>
            <person name="Van de Peer Y."/>
            <person name="Verrier P.J."/>
            <person name="Waters E."/>
            <person name="Wood A."/>
            <person name="Yang L."/>
            <person name="Cove D."/>
            <person name="Cuming A."/>
            <person name="Hasebe M."/>
            <person name="Lucas S."/>
            <person name="Mishler D.B."/>
            <person name="Reski R."/>
            <person name="Grigoriev I."/>
            <person name="Quatrano R.S."/>
            <person name="Boore J.L."/>
        </authorList>
    </citation>
    <scope>NUCLEOTIDE SEQUENCE [LARGE SCALE GENOMIC DNA]</scope>
    <source>
        <strain evidence="3 4">cv. Gransden 2004</strain>
    </source>
</reference>
<accession>A0A2K1IIS3</accession>
<evidence type="ECO:0000313" key="2">
    <source>
        <dbReference type="EMBL" id="PNR29174.1"/>
    </source>
</evidence>
<gene>
    <name evidence="2" type="ORF">PHYPA_027866</name>
</gene>
<evidence type="ECO:0000313" key="4">
    <source>
        <dbReference type="Proteomes" id="UP000006727"/>
    </source>
</evidence>
<sequence>MGWQETVIQHKTSMKRKEEKKRKNKQMG</sequence>
<proteinExistence type="predicted"/>
<reference evidence="2 4" key="2">
    <citation type="journal article" date="2018" name="Plant J.">
        <title>The Physcomitrella patens chromosome-scale assembly reveals moss genome structure and evolution.</title>
        <authorList>
            <person name="Lang D."/>
            <person name="Ullrich K.K."/>
            <person name="Murat F."/>
            <person name="Fuchs J."/>
            <person name="Jenkins J."/>
            <person name="Haas F.B."/>
            <person name="Piednoel M."/>
            <person name="Gundlach H."/>
            <person name="Van Bel M."/>
            <person name="Meyberg R."/>
            <person name="Vives C."/>
            <person name="Morata J."/>
            <person name="Symeonidi A."/>
            <person name="Hiss M."/>
            <person name="Muchero W."/>
            <person name="Kamisugi Y."/>
            <person name="Saleh O."/>
            <person name="Blanc G."/>
            <person name="Decker E.L."/>
            <person name="van Gessel N."/>
            <person name="Grimwood J."/>
            <person name="Hayes R.D."/>
            <person name="Graham S.W."/>
            <person name="Gunter L.E."/>
            <person name="McDaniel S.F."/>
            <person name="Hoernstein S.N.W."/>
            <person name="Larsson A."/>
            <person name="Li F.W."/>
            <person name="Perroud P.F."/>
            <person name="Phillips J."/>
            <person name="Ranjan P."/>
            <person name="Rokshar D.S."/>
            <person name="Rothfels C.J."/>
            <person name="Schneider L."/>
            <person name="Shu S."/>
            <person name="Stevenson D.W."/>
            <person name="Thummler F."/>
            <person name="Tillich M."/>
            <person name="Villarreal Aguilar J.C."/>
            <person name="Widiez T."/>
            <person name="Wong G.K."/>
            <person name="Wymore A."/>
            <person name="Zhang Y."/>
            <person name="Zimmer A.D."/>
            <person name="Quatrano R.S."/>
            <person name="Mayer K.F.X."/>
            <person name="Goodstein D."/>
            <person name="Casacuberta J.M."/>
            <person name="Vandepoele K."/>
            <person name="Reski R."/>
            <person name="Cuming A.C."/>
            <person name="Tuskan G.A."/>
            <person name="Maumus F."/>
            <person name="Salse J."/>
            <person name="Schmutz J."/>
            <person name="Rensing S.A."/>
        </authorList>
    </citation>
    <scope>NUCLEOTIDE SEQUENCE [LARGE SCALE GENOMIC DNA]</scope>
    <source>
        <strain evidence="3 4">cv. Gransden 2004</strain>
    </source>
</reference>
<dbReference type="InParanoid" id="A0A2K1IIS3"/>
<evidence type="ECO:0000313" key="3">
    <source>
        <dbReference type="EnsemblPlants" id="Pp3c23_10230V3.1"/>
    </source>
</evidence>